<dbReference type="InterPro" id="IPR000504">
    <property type="entry name" value="RRM_dom"/>
</dbReference>
<dbReference type="SUPFAM" id="SSF54928">
    <property type="entry name" value="RNA-binding domain, RBD"/>
    <property type="match status" value="1"/>
</dbReference>
<dbReference type="GO" id="GO:0003723">
    <property type="term" value="F:RNA binding"/>
    <property type="evidence" value="ECO:0007669"/>
    <property type="project" value="UniProtKB-UniRule"/>
</dbReference>
<gene>
    <name evidence="3" type="ORF">FRACYDRAFT_155400</name>
</gene>
<dbReference type="PROSITE" id="PS50102">
    <property type="entry name" value="RRM"/>
    <property type="match status" value="1"/>
</dbReference>
<keyword evidence="4" id="KW-1185">Reference proteome</keyword>
<dbReference type="SMART" id="SM00360">
    <property type="entry name" value="RRM"/>
    <property type="match status" value="1"/>
</dbReference>
<sequence>LYVGNLSFDTPEAEIRRMFEEYGTVNDCFMPTDRDSGRVRGFAFVTMPSTEAENACNKVNGQEIDGRTLRVNEAQPR</sequence>
<dbReference type="InterPro" id="IPR012677">
    <property type="entry name" value="Nucleotide-bd_a/b_plait_sf"/>
</dbReference>
<organism evidence="3 4">
    <name type="scientific">Fragilariopsis cylindrus CCMP1102</name>
    <dbReference type="NCBI Taxonomy" id="635003"/>
    <lineage>
        <taxon>Eukaryota</taxon>
        <taxon>Sar</taxon>
        <taxon>Stramenopiles</taxon>
        <taxon>Ochrophyta</taxon>
        <taxon>Bacillariophyta</taxon>
        <taxon>Bacillariophyceae</taxon>
        <taxon>Bacillariophycidae</taxon>
        <taxon>Bacillariales</taxon>
        <taxon>Bacillariaceae</taxon>
        <taxon>Fragilariopsis</taxon>
    </lineage>
</organism>
<dbReference type="Proteomes" id="UP000095751">
    <property type="component" value="Unassembled WGS sequence"/>
</dbReference>
<dbReference type="AlphaFoldDB" id="A0A1E7FWT2"/>
<evidence type="ECO:0000256" key="1">
    <source>
        <dbReference type="PROSITE-ProRule" id="PRU00176"/>
    </source>
</evidence>
<evidence type="ECO:0000313" key="4">
    <source>
        <dbReference type="Proteomes" id="UP000095751"/>
    </source>
</evidence>
<dbReference type="InParanoid" id="A0A1E7FWT2"/>
<dbReference type="Pfam" id="PF00076">
    <property type="entry name" value="RRM_1"/>
    <property type="match status" value="1"/>
</dbReference>
<proteinExistence type="predicted"/>
<feature type="domain" description="RRM" evidence="2">
    <location>
        <begin position="1"/>
        <end position="76"/>
    </location>
</feature>
<protein>
    <submittedName>
        <fullName evidence="3">RNA-binding domain-containing protein</fullName>
    </submittedName>
</protein>
<evidence type="ECO:0000313" key="3">
    <source>
        <dbReference type="EMBL" id="OEU22263.1"/>
    </source>
</evidence>
<dbReference type="PANTHER" id="PTHR48034">
    <property type="entry name" value="TRANSFORMER-2 SEX-DETERMINING PROTEIN-RELATED"/>
    <property type="match status" value="1"/>
</dbReference>
<dbReference type="KEGG" id="fcy:FRACYDRAFT_155400"/>
<feature type="non-terminal residue" evidence="3">
    <location>
        <position position="1"/>
    </location>
</feature>
<dbReference type="OrthoDB" id="439808at2759"/>
<keyword evidence="1" id="KW-0694">RNA-binding</keyword>
<dbReference type="InterPro" id="IPR035979">
    <property type="entry name" value="RBD_domain_sf"/>
</dbReference>
<reference evidence="3 4" key="1">
    <citation type="submission" date="2016-09" db="EMBL/GenBank/DDBJ databases">
        <title>Extensive genetic diversity and differential bi-allelic expression allows diatom success in the polar Southern Ocean.</title>
        <authorList>
            <consortium name="DOE Joint Genome Institute"/>
            <person name="Mock T."/>
            <person name="Otillar R.P."/>
            <person name="Strauss J."/>
            <person name="Dupont C."/>
            <person name="Frickenhaus S."/>
            <person name="Maumus F."/>
            <person name="Mcmullan M."/>
            <person name="Sanges R."/>
            <person name="Schmutz J."/>
            <person name="Toseland A."/>
            <person name="Valas R."/>
            <person name="Veluchamy A."/>
            <person name="Ward B.J."/>
            <person name="Allen A."/>
            <person name="Barry K."/>
            <person name="Falciatore A."/>
            <person name="Ferrante M."/>
            <person name="Fortunato A.E."/>
            <person name="Gloeckner G."/>
            <person name="Gruber A."/>
            <person name="Hipkin R."/>
            <person name="Janech M."/>
            <person name="Kroth P."/>
            <person name="Leese F."/>
            <person name="Lindquist E."/>
            <person name="Lyon B.R."/>
            <person name="Martin J."/>
            <person name="Mayer C."/>
            <person name="Parker M."/>
            <person name="Quesneville H."/>
            <person name="Raymond J."/>
            <person name="Uhlig C."/>
            <person name="Valentin K.U."/>
            <person name="Worden A.Z."/>
            <person name="Armbrust E.V."/>
            <person name="Bowler C."/>
            <person name="Green B."/>
            <person name="Moulton V."/>
            <person name="Van Oosterhout C."/>
            <person name="Grigoriev I."/>
        </authorList>
    </citation>
    <scope>NUCLEOTIDE SEQUENCE [LARGE SCALE GENOMIC DNA]</scope>
    <source>
        <strain evidence="3 4">CCMP1102</strain>
    </source>
</reference>
<name>A0A1E7FWT2_9STRA</name>
<dbReference type="Gene3D" id="3.30.70.330">
    <property type="match status" value="1"/>
</dbReference>
<evidence type="ECO:0000259" key="2">
    <source>
        <dbReference type="PROSITE" id="PS50102"/>
    </source>
</evidence>
<feature type="non-terminal residue" evidence="3">
    <location>
        <position position="77"/>
    </location>
</feature>
<dbReference type="InterPro" id="IPR050441">
    <property type="entry name" value="RBM"/>
</dbReference>
<dbReference type="EMBL" id="KV784353">
    <property type="protein sequence ID" value="OEU22263.1"/>
    <property type="molecule type" value="Genomic_DNA"/>
</dbReference>
<accession>A0A1E7FWT2</accession>